<keyword evidence="11" id="KW-1185">Reference proteome</keyword>
<dbReference type="GO" id="GO:0071972">
    <property type="term" value="F:peptidoglycan L,D-transpeptidase activity"/>
    <property type="evidence" value="ECO:0007669"/>
    <property type="project" value="TreeGrafter"/>
</dbReference>
<dbReference type="PANTHER" id="PTHR30582:SF2">
    <property type="entry name" value="L,D-TRANSPEPTIDASE YCIB-RELATED"/>
    <property type="match status" value="1"/>
</dbReference>
<evidence type="ECO:0000256" key="7">
    <source>
        <dbReference type="PROSITE-ProRule" id="PRU01373"/>
    </source>
</evidence>
<dbReference type="PANTHER" id="PTHR30582">
    <property type="entry name" value="L,D-TRANSPEPTIDASE"/>
    <property type="match status" value="1"/>
</dbReference>
<evidence type="ECO:0000256" key="6">
    <source>
        <dbReference type="ARBA" id="ARBA00023316"/>
    </source>
</evidence>
<dbReference type="InterPro" id="IPR038063">
    <property type="entry name" value="Transpep_catalytic_dom"/>
</dbReference>
<dbReference type="AlphaFoldDB" id="A0A2U2J611"/>
<protein>
    <submittedName>
        <fullName evidence="10">L,D-transpeptidase</fullName>
    </submittedName>
</protein>
<dbReference type="GO" id="GO:0008360">
    <property type="term" value="P:regulation of cell shape"/>
    <property type="evidence" value="ECO:0007669"/>
    <property type="project" value="UniProtKB-UniRule"/>
</dbReference>
<keyword evidence="8" id="KW-0732">Signal</keyword>
<dbReference type="GO" id="GO:0016740">
    <property type="term" value="F:transferase activity"/>
    <property type="evidence" value="ECO:0007669"/>
    <property type="project" value="UniProtKB-KW"/>
</dbReference>
<dbReference type="Pfam" id="PF03734">
    <property type="entry name" value="YkuD"/>
    <property type="match status" value="1"/>
</dbReference>
<organism evidence="10 11">
    <name type="scientific">Allosphingosinicella humi</name>
    <dbReference type="NCBI Taxonomy" id="2068657"/>
    <lineage>
        <taxon>Bacteria</taxon>
        <taxon>Pseudomonadati</taxon>
        <taxon>Pseudomonadota</taxon>
        <taxon>Alphaproteobacteria</taxon>
        <taxon>Sphingomonadales</taxon>
        <taxon>Sphingomonadaceae</taxon>
        <taxon>Allosphingosinicella</taxon>
    </lineage>
</organism>
<comment type="pathway">
    <text evidence="1 7">Cell wall biogenesis; peptidoglycan biosynthesis.</text>
</comment>
<evidence type="ECO:0000256" key="5">
    <source>
        <dbReference type="ARBA" id="ARBA00022984"/>
    </source>
</evidence>
<dbReference type="GO" id="GO:0005576">
    <property type="term" value="C:extracellular region"/>
    <property type="evidence" value="ECO:0007669"/>
    <property type="project" value="TreeGrafter"/>
</dbReference>
<keyword evidence="5 7" id="KW-0573">Peptidoglycan synthesis</keyword>
<comment type="caution">
    <text evidence="10">The sequence shown here is derived from an EMBL/GenBank/DDBJ whole genome shotgun (WGS) entry which is preliminary data.</text>
</comment>
<accession>A0A2U2J611</accession>
<keyword evidence="4 7" id="KW-0133">Cell shape</keyword>
<dbReference type="SUPFAM" id="SSF141523">
    <property type="entry name" value="L,D-transpeptidase catalytic domain-like"/>
    <property type="match status" value="1"/>
</dbReference>
<evidence type="ECO:0000313" key="11">
    <source>
        <dbReference type="Proteomes" id="UP000245916"/>
    </source>
</evidence>
<keyword evidence="3" id="KW-0808">Transferase</keyword>
<dbReference type="NCBIfam" id="NF004785">
    <property type="entry name" value="PRK06132.1-2"/>
    <property type="match status" value="1"/>
</dbReference>
<evidence type="ECO:0000256" key="3">
    <source>
        <dbReference type="ARBA" id="ARBA00022679"/>
    </source>
</evidence>
<reference evidence="10 11" key="1">
    <citation type="submission" date="2018-05" db="EMBL/GenBank/DDBJ databases">
        <title>Genome of Sphingosinicella humi QZX222.</title>
        <authorList>
            <person name="Qiao Z."/>
            <person name="Wang G."/>
        </authorList>
    </citation>
    <scope>NUCLEOTIDE SEQUENCE [LARGE SCALE GENOMIC DNA]</scope>
    <source>
        <strain evidence="10 11">QZX222</strain>
    </source>
</reference>
<feature type="signal peptide" evidence="8">
    <location>
        <begin position="1"/>
        <end position="21"/>
    </location>
</feature>
<dbReference type="PROSITE" id="PS52029">
    <property type="entry name" value="LD_TPASE"/>
    <property type="match status" value="1"/>
</dbReference>
<gene>
    <name evidence="10" type="ORF">DF286_01855</name>
</gene>
<dbReference type="EMBL" id="QFFF01000001">
    <property type="protein sequence ID" value="PWG03783.1"/>
    <property type="molecule type" value="Genomic_DNA"/>
</dbReference>
<dbReference type="GO" id="GO:0018104">
    <property type="term" value="P:peptidoglycan-protein cross-linking"/>
    <property type="evidence" value="ECO:0007669"/>
    <property type="project" value="TreeGrafter"/>
</dbReference>
<dbReference type="InterPro" id="IPR050979">
    <property type="entry name" value="LD-transpeptidase"/>
</dbReference>
<dbReference type="UniPathway" id="UPA00219"/>
<dbReference type="Gene3D" id="2.40.440.10">
    <property type="entry name" value="L,D-transpeptidase catalytic domain-like"/>
    <property type="match status" value="1"/>
</dbReference>
<dbReference type="OrthoDB" id="463216at2"/>
<evidence type="ECO:0000256" key="8">
    <source>
        <dbReference type="SAM" id="SignalP"/>
    </source>
</evidence>
<dbReference type="GO" id="GO:0071555">
    <property type="term" value="P:cell wall organization"/>
    <property type="evidence" value="ECO:0007669"/>
    <property type="project" value="UniProtKB-UniRule"/>
</dbReference>
<feature type="active site" description="Proton donor/acceptor" evidence="7">
    <location>
        <position position="129"/>
    </location>
</feature>
<feature type="chain" id="PRO_5015458586" evidence="8">
    <location>
        <begin position="22"/>
        <end position="320"/>
    </location>
</feature>
<sequence length="320" mass="33612">MRPLLAISLLAVTVAPGWAGAAAAEPGRSSGAIMATVERLKPGEFLWLPQVAPEGPVLVMVSLATQRAVVYRNGVPIGVSTISSGKDGHETPTGIFTILQRKVDHKSNLYNDAPMPYMQRLTWDGIALHAGTLPGYPASHGCIRLPLEFAKRLYGVTKLGLTVVVTDEPSLPRVTPTPDILASDEGALRKAAAGQIVWEPEASPSGPVSIIVSAADRLVIVLRNGKEIGSAPVEIRAAIRGTSAYSLQQPGAADARWLRLALPGAPAAPDGERLPGKIVVDEGFKQAVLSVVRPGTTVVVTADSLHRGEGIELELAEPHS</sequence>
<feature type="active site" description="Nucleophile" evidence="7">
    <location>
        <position position="142"/>
    </location>
</feature>
<feature type="domain" description="L,D-TPase catalytic" evidence="9">
    <location>
        <begin position="57"/>
        <end position="166"/>
    </location>
</feature>
<comment type="similarity">
    <text evidence="2">Belongs to the YkuD family.</text>
</comment>
<dbReference type="InterPro" id="IPR005490">
    <property type="entry name" value="LD_TPept_cat_dom"/>
</dbReference>
<keyword evidence="6 7" id="KW-0961">Cell wall biogenesis/degradation</keyword>
<evidence type="ECO:0000256" key="4">
    <source>
        <dbReference type="ARBA" id="ARBA00022960"/>
    </source>
</evidence>
<evidence type="ECO:0000256" key="1">
    <source>
        <dbReference type="ARBA" id="ARBA00004752"/>
    </source>
</evidence>
<evidence type="ECO:0000256" key="2">
    <source>
        <dbReference type="ARBA" id="ARBA00005992"/>
    </source>
</evidence>
<dbReference type="CDD" id="cd16913">
    <property type="entry name" value="YkuD_like"/>
    <property type="match status" value="1"/>
</dbReference>
<evidence type="ECO:0000259" key="9">
    <source>
        <dbReference type="PROSITE" id="PS52029"/>
    </source>
</evidence>
<evidence type="ECO:0000313" key="10">
    <source>
        <dbReference type="EMBL" id="PWG03783.1"/>
    </source>
</evidence>
<name>A0A2U2J611_9SPHN</name>
<proteinExistence type="inferred from homology"/>
<dbReference type="Proteomes" id="UP000245916">
    <property type="component" value="Unassembled WGS sequence"/>
</dbReference>